<evidence type="ECO:0000259" key="1">
    <source>
        <dbReference type="Pfam" id="PF08486"/>
    </source>
</evidence>
<feature type="domain" description="Sporulation stage II protein D amidase enhancer LytB N-terminal" evidence="1">
    <location>
        <begin position="122"/>
        <end position="212"/>
    </location>
</feature>
<dbReference type="GO" id="GO:0030435">
    <property type="term" value="P:sporulation resulting in formation of a cellular spore"/>
    <property type="evidence" value="ECO:0007669"/>
    <property type="project" value="InterPro"/>
</dbReference>
<dbReference type="RefSeq" id="WP_281834622.1">
    <property type="nucleotide sequence ID" value="NZ_BSDY01000005.1"/>
</dbReference>
<evidence type="ECO:0000313" key="3">
    <source>
        <dbReference type="Proteomes" id="UP001144471"/>
    </source>
</evidence>
<dbReference type="NCBIfam" id="TIGR02669">
    <property type="entry name" value="SpoIID_LytB"/>
    <property type="match status" value="1"/>
</dbReference>
<evidence type="ECO:0000313" key="2">
    <source>
        <dbReference type="EMBL" id="GLI55855.1"/>
    </source>
</evidence>
<dbReference type="EMBL" id="BSDY01000005">
    <property type="protein sequence ID" value="GLI55855.1"/>
    <property type="molecule type" value="Genomic_DNA"/>
</dbReference>
<keyword evidence="3" id="KW-1185">Reference proteome</keyword>
<protein>
    <recommendedName>
        <fullName evidence="1">Sporulation stage II protein D amidase enhancer LytB N-terminal domain-containing protein</fullName>
    </recommendedName>
</protein>
<dbReference type="Proteomes" id="UP001144471">
    <property type="component" value="Unassembled WGS sequence"/>
</dbReference>
<dbReference type="InterPro" id="IPR013486">
    <property type="entry name" value="SpoIID/LytB"/>
</dbReference>
<accession>A0A9W6GKJ1</accession>
<dbReference type="GO" id="GO:0030288">
    <property type="term" value="C:outer membrane-bounded periplasmic space"/>
    <property type="evidence" value="ECO:0007669"/>
    <property type="project" value="TreeGrafter"/>
</dbReference>
<dbReference type="PANTHER" id="PTHR30032">
    <property type="entry name" value="N-ACETYLMURAMOYL-L-ALANINE AMIDASE-RELATED"/>
    <property type="match status" value="1"/>
</dbReference>
<sequence length="379" mass="42715">MSGKLILILMLVVQSVAFSWEEFIQEDLKVAINRFSGSKVKFMGAKGDLYLEIGEGTGKKVYKIPEDHPEEISVDGEGLRFKGIYAKEIRVFKGEFNAVVMLSSDGKTYSPYRGDMEFIPYKGRVLPINSIQSEEYIYSVVPSEIGHYFPTEAIKAQVLAARTYLYYNLANYKYEKFDLLDNVNSQMYLGRERENEKINTLVNETVGEIIVHEGKPINALYYSTNGGRTANNEDVWGGSAVPYLRGKKDSASEAKSPRLNWNVSISKKELSQKAGFRVDRIRVIKVASNRVHTLELIGSQRKRISGNELRRIVGYNKLHSTQFRVTDKGSTFAFKGKGSGHGVGMSQYGAYGLANAGKSYDRIVKHYYKGVQIKKLKND</sequence>
<dbReference type="InterPro" id="IPR013693">
    <property type="entry name" value="SpoIID/LytB_N"/>
</dbReference>
<organism evidence="2 3">
    <name type="scientific">Propionigenium maris DSM 9537</name>
    <dbReference type="NCBI Taxonomy" id="1123000"/>
    <lineage>
        <taxon>Bacteria</taxon>
        <taxon>Fusobacteriati</taxon>
        <taxon>Fusobacteriota</taxon>
        <taxon>Fusobacteriia</taxon>
        <taxon>Fusobacteriales</taxon>
        <taxon>Fusobacteriaceae</taxon>
        <taxon>Propionigenium</taxon>
    </lineage>
</organism>
<name>A0A9W6GKJ1_9FUSO</name>
<dbReference type="InterPro" id="IPR051922">
    <property type="entry name" value="Bact_Sporulation_Assoc"/>
</dbReference>
<dbReference type="PANTHER" id="PTHR30032:SF4">
    <property type="entry name" value="AMIDASE ENHANCER"/>
    <property type="match status" value="1"/>
</dbReference>
<gene>
    <name evidence="2" type="ORF">PM10SUCC1_13690</name>
</gene>
<dbReference type="AlphaFoldDB" id="A0A9W6GKJ1"/>
<comment type="caution">
    <text evidence="2">The sequence shown here is derived from an EMBL/GenBank/DDBJ whole genome shotgun (WGS) entry which is preliminary data.</text>
</comment>
<proteinExistence type="predicted"/>
<dbReference type="Pfam" id="PF08486">
    <property type="entry name" value="SpoIID"/>
    <property type="match status" value="1"/>
</dbReference>
<reference evidence="2" key="1">
    <citation type="submission" date="2022-12" db="EMBL/GenBank/DDBJ databases">
        <title>Reference genome sequencing for broad-spectrum identification of bacterial and archaeal isolates by mass spectrometry.</title>
        <authorList>
            <person name="Sekiguchi Y."/>
            <person name="Tourlousse D.M."/>
        </authorList>
    </citation>
    <scope>NUCLEOTIDE SEQUENCE</scope>
    <source>
        <strain evidence="2">10succ1</strain>
    </source>
</reference>